<dbReference type="RefSeq" id="WP_127707517.1">
    <property type="nucleotide sequence ID" value="NZ_SACO01000004.1"/>
</dbReference>
<feature type="domain" description="Cellulose-binding Sde182 C-terminal" evidence="3">
    <location>
        <begin position="440"/>
        <end position="520"/>
    </location>
</feature>
<protein>
    <submittedName>
        <fullName evidence="4">DUF1593 domain-containing protein</fullName>
    </submittedName>
</protein>
<dbReference type="EMBL" id="SACO01000004">
    <property type="protein sequence ID" value="RVU05662.1"/>
    <property type="molecule type" value="Genomic_DNA"/>
</dbReference>
<feature type="chain" id="PRO_5018563869" evidence="1">
    <location>
        <begin position="25"/>
        <end position="522"/>
    </location>
</feature>
<dbReference type="Pfam" id="PF21027">
    <property type="entry name" value="Sde0182_C"/>
    <property type="match status" value="1"/>
</dbReference>
<dbReference type="Pfam" id="PF07632">
    <property type="entry name" value="Sde182_NH-like"/>
    <property type="match status" value="1"/>
</dbReference>
<dbReference type="GO" id="GO:0016799">
    <property type="term" value="F:hydrolase activity, hydrolyzing N-glycosyl compounds"/>
    <property type="evidence" value="ECO:0007669"/>
    <property type="project" value="InterPro"/>
</dbReference>
<comment type="caution">
    <text evidence="4">The sequence shown here is derived from an EMBL/GenBank/DDBJ whole genome shotgun (WGS) entry which is preliminary data.</text>
</comment>
<reference evidence="4 5" key="1">
    <citation type="submission" date="2019-01" db="EMBL/GenBank/DDBJ databases">
        <authorList>
            <person name="Chen W.-M."/>
        </authorList>
    </citation>
    <scope>NUCLEOTIDE SEQUENCE [LARGE SCALE GENOMIC DNA]</scope>
    <source>
        <strain evidence="4 5">FSY-9</strain>
    </source>
</reference>
<name>A0A3S2UT70_9SPHN</name>
<sequence length="522" mass="57340">MIKSRVFGASALAVAALSPMPLAAQSYLETPPQTRPRLVVTTDPELDDANSMLRYLLYANDVDTVGLVYASSAVHWSGDDKGTLFNHPDREYSHGGAVKCPCTSYRWPKGELHIDRAVDAYAKVYGNLRQHDRAYPSPDQLRAVIRWGNVDFEGDITHDTAGSDLIRSLLLDDVATPVYLLAWGGESTIARALKSIEEQYKDTPQWPAIRAKVIAKAVIVPSGHQDDSFQAYIKPVWPQIRYLEYADGVPLGYGAQAQVSEEDSAYFSAAWTKANVLERGPMGAMYRVWGDGRQMVPDDKFDFFGISGRSAEQLKADGYTVWTPLQEKGSFISEGDTPTFLNFVRNGLQGFHDATAGGWAGHRMTKADAERMEKLFAMFMQNPAAVRLTRHASDPFVGAAQNDFAARLLWTTTPAYAGANHAPVVTLASPQMVEAKRGQTIKLVAEASDPDGQHVTMHWRRWAAADDYAGSVKLQHADQPTATLTVPRNAKTGQTFQILAEVTDSGTPALTGYAKVVVRVRD</sequence>
<organism evidence="4 5">
    <name type="scientific">Novosphingobium umbonatum</name>
    <dbReference type="NCBI Taxonomy" id="1908524"/>
    <lineage>
        <taxon>Bacteria</taxon>
        <taxon>Pseudomonadati</taxon>
        <taxon>Pseudomonadota</taxon>
        <taxon>Alphaproteobacteria</taxon>
        <taxon>Sphingomonadales</taxon>
        <taxon>Sphingomonadaceae</taxon>
        <taxon>Novosphingobium</taxon>
    </lineage>
</organism>
<accession>A0A3S2UT70</accession>
<dbReference type="Gene3D" id="3.90.245.10">
    <property type="entry name" value="Ribonucleoside hydrolase-like"/>
    <property type="match status" value="1"/>
</dbReference>
<keyword evidence="1" id="KW-0732">Signal</keyword>
<dbReference type="InterPro" id="IPR013783">
    <property type="entry name" value="Ig-like_fold"/>
</dbReference>
<evidence type="ECO:0000313" key="5">
    <source>
        <dbReference type="Proteomes" id="UP000282837"/>
    </source>
</evidence>
<dbReference type="CDD" id="cd11304">
    <property type="entry name" value="Cadherin_repeat"/>
    <property type="match status" value="1"/>
</dbReference>
<dbReference type="InterPro" id="IPR048527">
    <property type="entry name" value="Sde182_C"/>
</dbReference>
<proteinExistence type="predicted"/>
<dbReference type="InterPro" id="IPR011483">
    <property type="entry name" value="Sde182_NH-like"/>
</dbReference>
<dbReference type="InterPro" id="IPR036452">
    <property type="entry name" value="Ribo_hydro-like"/>
</dbReference>
<dbReference type="AlphaFoldDB" id="A0A3S2UT70"/>
<evidence type="ECO:0000256" key="1">
    <source>
        <dbReference type="SAM" id="SignalP"/>
    </source>
</evidence>
<evidence type="ECO:0000313" key="4">
    <source>
        <dbReference type="EMBL" id="RVU05662.1"/>
    </source>
</evidence>
<feature type="signal peptide" evidence="1">
    <location>
        <begin position="1"/>
        <end position="24"/>
    </location>
</feature>
<dbReference type="Gene3D" id="2.60.40.10">
    <property type="entry name" value="Immunoglobulins"/>
    <property type="match status" value="1"/>
</dbReference>
<dbReference type="Proteomes" id="UP000282837">
    <property type="component" value="Unassembled WGS sequence"/>
</dbReference>
<evidence type="ECO:0000259" key="3">
    <source>
        <dbReference type="Pfam" id="PF21027"/>
    </source>
</evidence>
<gene>
    <name evidence="4" type="ORF">EOE18_06615</name>
</gene>
<keyword evidence="5" id="KW-1185">Reference proteome</keyword>
<evidence type="ECO:0000259" key="2">
    <source>
        <dbReference type="Pfam" id="PF07632"/>
    </source>
</evidence>
<dbReference type="OrthoDB" id="253051at2"/>
<feature type="domain" description="Cellulose-binding Sde182 nucleoside hydrolase-like" evidence="2">
    <location>
        <begin position="37"/>
        <end position="362"/>
    </location>
</feature>